<protein>
    <submittedName>
        <fullName evidence="2">Uncharacterized protein</fullName>
    </submittedName>
</protein>
<organism evidence="2 3">
    <name type="scientific">Candidatus Gottesmanbacteria bacterium RBG_16_52_11</name>
    <dbReference type="NCBI Taxonomy" id="1798374"/>
    <lineage>
        <taxon>Bacteria</taxon>
        <taxon>Candidatus Gottesmaniibacteriota</taxon>
    </lineage>
</organism>
<feature type="region of interest" description="Disordered" evidence="1">
    <location>
        <begin position="1"/>
        <end position="28"/>
    </location>
</feature>
<evidence type="ECO:0000313" key="3">
    <source>
        <dbReference type="Proteomes" id="UP000178448"/>
    </source>
</evidence>
<accession>A0A1F5YQU9</accession>
<dbReference type="AlphaFoldDB" id="A0A1F5YQU9"/>
<proteinExistence type="predicted"/>
<reference evidence="2 3" key="1">
    <citation type="journal article" date="2016" name="Nat. Commun.">
        <title>Thousands of microbial genomes shed light on interconnected biogeochemical processes in an aquifer system.</title>
        <authorList>
            <person name="Anantharaman K."/>
            <person name="Brown C.T."/>
            <person name="Hug L.A."/>
            <person name="Sharon I."/>
            <person name="Castelle C.J."/>
            <person name="Probst A.J."/>
            <person name="Thomas B.C."/>
            <person name="Singh A."/>
            <person name="Wilkins M.J."/>
            <person name="Karaoz U."/>
            <person name="Brodie E.L."/>
            <person name="Williams K.H."/>
            <person name="Hubbard S.S."/>
            <person name="Banfield J.F."/>
        </authorList>
    </citation>
    <scope>NUCLEOTIDE SEQUENCE [LARGE SCALE GENOMIC DNA]</scope>
</reference>
<dbReference type="STRING" id="1798374.A2Z33_02010"/>
<name>A0A1F5YQU9_9BACT</name>
<sequence length="290" mass="31466">MNSVEAEYNSAGEMPDDFSAVPETDSPADPVPDYTSFNKASQTIFEVGLGSDLTGGTGIFDRLRDADTRLRGRDMGPMKIRAARLLVYESMARTGLFLDTLDRKLEDRLFGDKDRVYAEGKVPPIGMRIANVISKTSPPVTPNGASRMRRIRDTLRTRVAEARQKATPNRIRSGVSVAMEQVVDKGISMAADKGVETASGVEGAAFVSPAAELVATIANFSTSDRIRDRINGVSVEARWRQVYQAPVIGVPAERLYDWANEKIEAIEESPGKNFLKGVILAGTKGAIRAG</sequence>
<dbReference type="EMBL" id="MFJD01000007">
    <property type="protein sequence ID" value="OGG02549.1"/>
    <property type="molecule type" value="Genomic_DNA"/>
</dbReference>
<gene>
    <name evidence="2" type="ORF">A2Z33_02010</name>
</gene>
<comment type="caution">
    <text evidence="2">The sequence shown here is derived from an EMBL/GenBank/DDBJ whole genome shotgun (WGS) entry which is preliminary data.</text>
</comment>
<evidence type="ECO:0000313" key="2">
    <source>
        <dbReference type="EMBL" id="OGG02549.1"/>
    </source>
</evidence>
<dbReference type="Proteomes" id="UP000178448">
    <property type="component" value="Unassembled WGS sequence"/>
</dbReference>
<evidence type="ECO:0000256" key="1">
    <source>
        <dbReference type="SAM" id="MobiDB-lite"/>
    </source>
</evidence>